<sequence>MPLKRRTFLQTSFAGGLIGATWGTSVLSAADPSQHVSSLRLAPHLGQFHKHAGEDWRAQLDFMAEYGFQGLQENGLMNRSPRFQWELRRELESHSMEMGPFVGVAEYAAVLFGTSYESGRRQLWRRHRQALGVAQRSGASSFIVVPGKRDATVHKSNQLEHAVRFYQEFAVECENAGVNLLLEPIRHCTASALMSTPMFLSSLEETINLCAQVNHPRCRLLFDVYQQHLQLDDFANGLRQAAPWIGHIELGDSHGRKEPGTGEIDFSNLFAALKSHRYDGLLGLEHGTSIPGEAGERALLTAYQQLGLLSTDFISA</sequence>
<protein>
    <submittedName>
        <fullName evidence="4">Hydroxypyruvate isomerase</fullName>
        <ecNumber evidence="4">5.3.1.22</ecNumber>
    </submittedName>
</protein>
<gene>
    <name evidence="4" type="primary">hyi_3</name>
    <name evidence="4" type="ORF">Pla110_38260</name>
</gene>
<evidence type="ECO:0000256" key="2">
    <source>
        <dbReference type="PIRSR" id="PIRSR006241-50"/>
    </source>
</evidence>
<dbReference type="InterPro" id="IPR050417">
    <property type="entry name" value="Sugar_Epim/Isomerase"/>
</dbReference>
<accession>A0A518CS55</accession>
<name>A0A518CS55_9PLAN</name>
<keyword evidence="1 4" id="KW-0413">Isomerase</keyword>
<dbReference type="InterPro" id="IPR013022">
    <property type="entry name" value="Xyl_isomerase-like_TIM-brl"/>
</dbReference>
<dbReference type="EC" id="5.3.1.22" evidence="4"/>
<dbReference type="RefSeq" id="WP_144997950.1">
    <property type="nucleotide sequence ID" value="NZ_CP036281.1"/>
</dbReference>
<evidence type="ECO:0000313" key="5">
    <source>
        <dbReference type="Proteomes" id="UP000317178"/>
    </source>
</evidence>
<feature type="active site" description="Proton donor/acceptor" evidence="2">
    <location>
        <position position="285"/>
    </location>
</feature>
<dbReference type="PANTHER" id="PTHR43489:SF6">
    <property type="entry name" value="HYDROXYPYRUVATE ISOMERASE-RELATED"/>
    <property type="match status" value="1"/>
</dbReference>
<evidence type="ECO:0000256" key="1">
    <source>
        <dbReference type="ARBA" id="ARBA00023235"/>
    </source>
</evidence>
<dbReference type="PANTHER" id="PTHR43489">
    <property type="entry name" value="ISOMERASE"/>
    <property type="match status" value="1"/>
</dbReference>
<dbReference type="InterPro" id="IPR036237">
    <property type="entry name" value="Xyl_isomerase-like_sf"/>
</dbReference>
<dbReference type="EMBL" id="CP036281">
    <property type="protein sequence ID" value="QDU82071.1"/>
    <property type="molecule type" value="Genomic_DNA"/>
</dbReference>
<dbReference type="SUPFAM" id="SSF51658">
    <property type="entry name" value="Xylose isomerase-like"/>
    <property type="match status" value="1"/>
</dbReference>
<dbReference type="AlphaFoldDB" id="A0A518CS55"/>
<dbReference type="PROSITE" id="PS51318">
    <property type="entry name" value="TAT"/>
    <property type="match status" value="1"/>
</dbReference>
<dbReference type="Pfam" id="PF01261">
    <property type="entry name" value="AP_endonuc_2"/>
    <property type="match status" value="1"/>
</dbReference>
<dbReference type="InterPro" id="IPR006311">
    <property type="entry name" value="TAT_signal"/>
</dbReference>
<dbReference type="OrthoDB" id="9786584at2"/>
<feature type="active site" description="Proton donor/acceptor" evidence="2">
    <location>
        <position position="183"/>
    </location>
</feature>
<evidence type="ECO:0000259" key="3">
    <source>
        <dbReference type="Pfam" id="PF01261"/>
    </source>
</evidence>
<organism evidence="4 5">
    <name type="scientific">Polystyrenella longa</name>
    <dbReference type="NCBI Taxonomy" id="2528007"/>
    <lineage>
        <taxon>Bacteria</taxon>
        <taxon>Pseudomonadati</taxon>
        <taxon>Planctomycetota</taxon>
        <taxon>Planctomycetia</taxon>
        <taxon>Planctomycetales</taxon>
        <taxon>Planctomycetaceae</taxon>
        <taxon>Polystyrenella</taxon>
    </lineage>
</organism>
<dbReference type="Proteomes" id="UP000317178">
    <property type="component" value="Chromosome"/>
</dbReference>
<evidence type="ECO:0000313" key="4">
    <source>
        <dbReference type="EMBL" id="QDU82071.1"/>
    </source>
</evidence>
<dbReference type="PIRSF" id="PIRSF006241">
    <property type="entry name" value="HyI"/>
    <property type="match status" value="1"/>
</dbReference>
<dbReference type="InterPro" id="IPR026040">
    <property type="entry name" value="HyI-like"/>
</dbReference>
<reference evidence="4 5" key="1">
    <citation type="submission" date="2019-02" db="EMBL/GenBank/DDBJ databases">
        <title>Deep-cultivation of Planctomycetes and their phenomic and genomic characterization uncovers novel biology.</title>
        <authorList>
            <person name="Wiegand S."/>
            <person name="Jogler M."/>
            <person name="Boedeker C."/>
            <person name="Pinto D."/>
            <person name="Vollmers J."/>
            <person name="Rivas-Marin E."/>
            <person name="Kohn T."/>
            <person name="Peeters S.H."/>
            <person name="Heuer A."/>
            <person name="Rast P."/>
            <person name="Oberbeckmann S."/>
            <person name="Bunk B."/>
            <person name="Jeske O."/>
            <person name="Meyerdierks A."/>
            <person name="Storesund J.E."/>
            <person name="Kallscheuer N."/>
            <person name="Luecker S."/>
            <person name="Lage O.M."/>
            <person name="Pohl T."/>
            <person name="Merkel B.J."/>
            <person name="Hornburger P."/>
            <person name="Mueller R.-W."/>
            <person name="Bruemmer F."/>
            <person name="Labrenz M."/>
            <person name="Spormann A.M."/>
            <person name="Op den Camp H."/>
            <person name="Overmann J."/>
            <person name="Amann R."/>
            <person name="Jetten M.S.M."/>
            <person name="Mascher T."/>
            <person name="Medema M.H."/>
            <person name="Devos D.P."/>
            <person name="Kaster A.-K."/>
            <person name="Ovreas L."/>
            <person name="Rohde M."/>
            <person name="Galperin M.Y."/>
            <person name="Jogler C."/>
        </authorList>
    </citation>
    <scope>NUCLEOTIDE SEQUENCE [LARGE SCALE GENOMIC DNA]</scope>
    <source>
        <strain evidence="4 5">Pla110</strain>
    </source>
</reference>
<dbReference type="GO" id="GO:0008903">
    <property type="term" value="F:hydroxypyruvate isomerase activity"/>
    <property type="evidence" value="ECO:0007669"/>
    <property type="project" value="UniProtKB-EC"/>
</dbReference>
<proteinExistence type="predicted"/>
<dbReference type="GO" id="GO:0046487">
    <property type="term" value="P:glyoxylate metabolic process"/>
    <property type="evidence" value="ECO:0007669"/>
    <property type="project" value="TreeGrafter"/>
</dbReference>
<keyword evidence="5" id="KW-1185">Reference proteome</keyword>
<feature type="domain" description="Xylose isomerase-like TIM barrel" evidence="3">
    <location>
        <begin position="61"/>
        <end position="293"/>
    </location>
</feature>
<dbReference type="KEGG" id="plon:Pla110_38260"/>
<dbReference type="Gene3D" id="3.20.20.150">
    <property type="entry name" value="Divalent-metal-dependent TIM barrel enzymes"/>
    <property type="match status" value="1"/>
</dbReference>
<keyword evidence="4" id="KW-0670">Pyruvate</keyword>